<sequence length="211" mass="24526">MSKTTPKSTHYASTYNYFDGIQNWRECLAMGHSLEVNKRRSLMWIWPTESELLKFGALLETLNINHILSIGCGNGLFERIIQDCLGVAVNGIEVDRSWWESKYAIKSFININYFDEEENMKNYLQKCCNLENWNFALMFCYFNNRTAFLNYIKMYKGNILLIVGPKTGANIYTEPLPLDPHFPGRNRWELKATLNIGNLDVIAFYTCAMIN</sequence>
<evidence type="ECO:0000313" key="2">
    <source>
        <dbReference type="RefSeq" id="XP_049302938.1"/>
    </source>
</evidence>
<name>A0ABM3J127_BACDO</name>
<gene>
    <name evidence="2" type="primary">LOC105225776</name>
</gene>
<dbReference type="GeneID" id="105225776"/>
<organism evidence="1 2">
    <name type="scientific">Bactrocera dorsalis</name>
    <name type="common">Oriental fruit fly</name>
    <name type="synonym">Dacus dorsalis</name>
    <dbReference type="NCBI Taxonomy" id="27457"/>
    <lineage>
        <taxon>Eukaryota</taxon>
        <taxon>Metazoa</taxon>
        <taxon>Ecdysozoa</taxon>
        <taxon>Arthropoda</taxon>
        <taxon>Hexapoda</taxon>
        <taxon>Insecta</taxon>
        <taxon>Pterygota</taxon>
        <taxon>Neoptera</taxon>
        <taxon>Endopterygota</taxon>
        <taxon>Diptera</taxon>
        <taxon>Brachycera</taxon>
        <taxon>Muscomorpha</taxon>
        <taxon>Tephritoidea</taxon>
        <taxon>Tephritidae</taxon>
        <taxon>Bactrocera</taxon>
        <taxon>Bactrocera</taxon>
    </lineage>
</organism>
<reference evidence="2" key="2">
    <citation type="submission" date="2025-08" db="UniProtKB">
        <authorList>
            <consortium name="RefSeq"/>
        </authorList>
    </citation>
    <scope>IDENTIFICATION</scope>
    <source>
        <tissue evidence="2">Adult</tissue>
    </source>
</reference>
<protein>
    <submittedName>
        <fullName evidence="2">Uncharacterized protein LOC105225776</fullName>
    </submittedName>
</protein>
<evidence type="ECO:0000313" key="1">
    <source>
        <dbReference type="Proteomes" id="UP001652620"/>
    </source>
</evidence>
<keyword evidence="1" id="KW-1185">Reference proteome</keyword>
<dbReference type="Proteomes" id="UP001652620">
    <property type="component" value="Chromosome 2"/>
</dbReference>
<accession>A0ABM3J127</accession>
<reference evidence="1" key="1">
    <citation type="submission" date="2025-05" db="UniProtKB">
        <authorList>
            <consortium name="RefSeq"/>
        </authorList>
    </citation>
    <scope>NUCLEOTIDE SEQUENCE [LARGE SCALE GENOMIC DNA]</scope>
</reference>
<dbReference type="RefSeq" id="XP_049302938.1">
    <property type="nucleotide sequence ID" value="XM_049446981.1"/>
</dbReference>
<proteinExistence type="predicted"/>